<feature type="compositionally biased region" description="Basic and acidic residues" evidence="1">
    <location>
        <begin position="52"/>
        <end position="65"/>
    </location>
</feature>
<evidence type="ECO:0000313" key="3">
    <source>
        <dbReference type="Proteomes" id="UP001165065"/>
    </source>
</evidence>
<feature type="region of interest" description="Disordered" evidence="1">
    <location>
        <begin position="1"/>
        <end position="20"/>
    </location>
</feature>
<gene>
    <name evidence="2" type="ORF">TrCOL_g471</name>
</gene>
<dbReference type="AlphaFoldDB" id="A0A9W7GMV9"/>
<evidence type="ECO:0000313" key="2">
    <source>
        <dbReference type="EMBL" id="GMI48614.1"/>
    </source>
</evidence>
<dbReference type="EMBL" id="BRYA01000410">
    <property type="protein sequence ID" value="GMI48614.1"/>
    <property type="molecule type" value="Genomic_DNA"/>
</dbReference>
<organism evidence="2 3">
    <name type="scientific">Triparma columacea</name>
    <dbReference type="NCBI Taxonomy" id="722753"/>
    <lineage>
        <taxon>Eukaryota</taxon>
        <taxon>Sar</taxon>
        <taxon>Stramenopiles</taxon>
        <taxon>Ochrophyta</taxon>
        <taxon>Bolidophyceae</taxon>
        <taxon>Parmales</taxon>
        <taxon>Triparmaceae</taxon>
        <taxon>Triparma</taxon>
    </lineage>
</organism>
<name>A0A9W7GMV9_9STRA</name>
<reference evidence="3" key="1">
    <citation type="journal article" date="2023" name="Commun. Biol.">
        <title>Genome analysis of Parmales, the sister group of diatoms, reveals the evolutionary specialization of diatoms from phago-mixotrophs to photoautotrophs.</title>
        <authorList>
            <person name="Ban H."/>
            <person name="Sato S."/>
            <person name="Yoshikawa S."/>
            <person name="Yamada K."/>
            <person name="Nakamura Y."/>
            <person name="Ichinomiya M."/>
            <person name="Sato N."/>
            <person name="Blanc-Mathieu R."/>
            <person name="Endo H."/>
            <person name="Kuwata A."/>
            <person name="Ogata H."/>
        </authorList>
    </citation>
    <scope>NUCLEOTIDE SEQUENCE [LARGE SCALE GENOMIC DNA]</scope>
</reference>
<comment type="caution">
    <text evidence="2">The sequence shown here is derived from an EMBL/GenBank/DDBJ whole genome shotgun (WGS) entry which is preliminary data.</text>
</comment>
<feature type="region of interest" description="Disordered" evidence="1">
    <location>
        <begin position="44"/>
        <end position="77"/>
    </location>
</feature>
<protein>
    <submittedName>
        <fullName evidence="2">Uncharacterized protein</fullName>
    </submittedName>
</protein>
<proteinExistence type="predicted"/>
<dbReference type="OrthoDB" id="10419319at2759"/>
<dbReference type="Proteomes" id="UP001165065">
    <property type="component" value="Unassembled WGS sequence"/>
</dbReference>
<keyword evidence="3" id="KW-1185">Reference proteome</keyword>
<sequence>MSHAIKIGTTSSESDPPSARPFTAIYTIPLSSSSAGVVHRTLDGAGLVSRPPTDKELGGVEERDLFTMGESGTEEGEYSVYKEAKVKRGKGKGGGGEEEDKVLFVARPGPDNDDGMVYVVDKIGKASGL</sequence>
<accession>A0A9W7GMV9</accession>
<evidence type="ECO:0000256" key="1">
    <source>
        <dbReference type="SAM" id="MobiDB-lite"/>
    </source>
</evidence>